<dbReference type="EMBL" id="GL379824">
    <property type="protein sequence ID" value="EGT48911.1"/>
    <property type="molecule type" value="Genomic_DNA"/>
</dbReference>
<keyword evidence="3" id="KW-1185">Reference proteome</keyword>
<dbReference type="PROSITE" id="PS50181">
    <property type="entry name" value="FBOX"/>
    <property type="match status" value="1"/>
</dbReference>
<dbReference type="HOGENOM" id="CLU_028840_1_3_1"/>
<evidence type="ECO:0000313" key="2">
    <source>
        <dbReference type="EMBL" id="EGT48911.1"/>
    </source>
</evidence>
<dbReference type="AlphaFoldDB" id="G0N044"/>
<feature type="domain" description="F-box" evidence="1">
    <location>
        <begin position="3"/>
        <end position="50"/>
    </location>
</feature>
<proteinExistence type="predicted"/>
<organism evidence="3">
    <name type="scientific">Caenorhabditis brenneri</name>
    <name type="common">Nematode worm</name>
    <dbReference type="NCBI Taxonomy" id="135651"/>
    <lineage>
        <taxon>Eukaryota</taxon>
        <taxon>Metazoa</taxon>
        <taxon>Ecdysozoa</taxon>
        <taxon>Nematoda</taxon>
        <taxon>Chromadorea</taxon>
        <taxon>Rhabditida</taxon>
        <taxon>Rhabditina</taxon>
        <taxon>Rhabditomorpha</taxon>
        <taxon>Rhabditoidea</taxon>
        <taxon>Rhabditidae</taxon>
        <taxon>Peloderinae</taxon>
        <taxon>Caenorhabditis</taxon>
    </lineage>
</organism>
<sequence>MNTFPFLRLPDEAQKEGFKNMKLLELITFSFLSKRTKAISEAQNRQITSAEITVSQYIRLNVQDDNYDKMNVRFYHRGEQDNDVDRYNEDEQEQVEGYEGPVALTKPKFVKSVKYIDFWTKREFVLTKPEFEFHDWINHILTVLHCPKLDGLFFNCNYTRFDIKSIFEALRKSKPVYGLNMSNIGRITRQVARQVLDIFHCTRSLRLLKNPFEDTTSNRKLLMRNYTAIDIHNIITLDDLLSTNSSEIQLDGDHSEVFFNRFLKLWISGSNPRIQHLSNQNRKTNINAEDILKGIHYTKISGKQARVFKRPAGLWRNAWDLVITGGYDIMRFDGTVATLIVRKWTVGRCTIDFWVWP</sequence>
<dbReference type="InterPro" id="IPR012885">
    <property type="entry name" value="F-box_Sdz-33"/>
</dbReference>
<dbReference type="InterPro" id="IPR053222">
    <property type="entry name" value="Zygotic_Embryogenesis-Asso"/>
</dbReference>
<dbReference type="OMA" id="RCTIDFW"/>
<evidence type="ECO:0000313" key="3">
    <source>
        <dbReference type="Proteomes" id="UP000008068"/>
    </source>
</evidence>
<dbReference type="InParanoid" id="G0N044"/>
<dbReference type="PANTHER" id="PTHR22899">
    <property type="entry name" value="CYCLIN-RELATED F-BOX FAMILY"/>
    <property type="match status" value="1"/>
</dbReference>
<protein>
    <recommendedName>
        <fullName evidence="1">F-box domain-containing protein</fullName>
    </recommendedName>
</protein>
<reference evidence="3" key="1">
    <citation type="submission" date="2011-07" db="EMBL/GenBank/DDBJ databases">
        <authorList>
            <consortium name="Caenorhabditis brenneri Sequencing and Analysis Consortium"/>
            <person name="Wilson R.K."/>
        </authorList>
    </citation>
    <scope>NUCLEOTIDE SEQUENCE [LARGE SCALE GENOMIC DNA]</scope>
    <source>
        <strain evidence="3">PB2801</strain>
    </source>
</reference>
<dbReference type="InterPro" id="IPR001810">
    <property type="entry name" value="F-box_dom"/>
</dbReference>
<accession>G0N044</accession>
<name>G0N044_CAEBE</name>
<dbReference type="Proteomes" id="UP000008068">
    <property type="component" value="Unassembled WGS sequence"/>
</dbReference>
<dbReference type="PANTHER" id="PTHR22899:SF0">
    <property type="entry name" value="F-BOX ASSOCIATED DOMAIN-CONTAINING PROTEIN-RELATED"/>
    <property type="match status" value="1"/>
</dbReference>
<dbReference type="OrthoDB" id="5842403at2759"/>
<dbReference type="Pfam" id="PF07735">
    <property type="entry name" value="FBA_2"/>
    <property type="match status" value="1"/>
</dbReference>
<gene>
    <name evidence="2" type="ORF">CAEBREN_14392</name>
</gene>
<evidence type="ECO:0000259" key="1">
    <source>
        <dbReference type="PROSITE" id="PS50181"/>
    </source>
</evidence>